<sequence length="69" mass="8156">MKRERGALSRASRALRLSPFVYLLLIQPATCSWRMREPMKWRFPSLTTPSPGRRPSTSPWMCPFQGRRY</sequence>
<keyword evidence="4" id="KW-1185">Reference proteome</keyword>
<dbReference type="VEuPathDB" id="HostDB:ENSMUSG00000046240"/>
<dbReference type="ExpressionAtlas" id="A0A1L1SUR4">
    <property type="expression patterns" value="baseline and differential"/>
</dbReference>
<name>A0A1L1SUR4_MOUSE</name>
<organism evidence="2 4">
    <name type="scientific">Mus musculus</name>
    <name type="common">Mouse</name>
    <dbReference type="NCBI Taxonomy" id="10090"/>
    <lineage>
        <taxon>Eukaryota</taxon>
        <taxon>Metazoa</taxon>
        <taxon>Chordata</taxon>
        <taxon>Craniata</taxon>
        <taxon>Vertebrata</taxon>
        <taxon>Euteleostomi</taxon>
        <taxon>Mammalia</taxon>
        <taxon>Eutheria</taxon>
        <taxon>Euarchontoglires</taxon>
        <taxon>Glires</taxon>
        <taxon>Rodentia</taxon>
        <taxon>Myomorpha</taxon>
        <taxon>Muroidea</taxon>
        <taxon>Muridae</taxon>
        <taxon>Murinae</taxon>
        <taxon>Mus</taxon>
        <taxon>Mus</taxon>
    </lineage>
</organism>
<evidence type="ECO:0000313" key="4">
    <source>
        <dbReference type="Proteomes" id="UP000000589"/>
    </source>
</evidence>
<dbReference type="Proteomes" id="UP000000589">
    <property type="component" value="Chromosome 9"/>
</dbReference>
<dbReference type="MGI" id="MGI:1920177">
    <property type="gene designation" value="Hepacam"/>
</dbReference>
<proteinExistence type="predicted"/>
<feature type="signal peptide" evidence="1">
    <location>
        <begin position="1"/>
        <end position="31"/>
    </location>
</feature>
<reference evidence="2" key="3">
    <citation type="submission" date="2025-08" db="UniProtKB">
        <authorList>
            <consortium name="Ensembl"/>
        </authorList>
    </citation>
    <scope>IDENTIFICATION</scope>
    <source>
        <strain evidence="2">C57BL/6J</strain>
    </source>
</reference>
<dbReference type="Antibodypedia" id="2574">
    <property type="antibodies" value="190 antibodies from 30 providers"/>
</dbReference>
<evidence type="ECO:0000313" key="3">
    <source>
        <dbReference type="MGI" id="MGI:1920177"/>
    </source>
</evidence>
<dbReference type="Bgee" id="ENSMUSG00000046240">
    <property type="expression patterns" value="Expressed in lumbar subsegment of spinal cord and 87 other cell types or tissues"/>
</dbReference>
<evidence type="ECO:0000256" key="1">
    <source>
        <dbReference type="SAM" id="SignalP"/>
    </source>
</evidence>
<reference evidence="2 4" key="2">
    <citation type="journal article" date="2011" name="PLoS Biol.">
        <title>Modernizing reference genome assemblies.</title>
        <authorList>
            <person name="Church D.M."/>
            <person name="Schneider V.A."/>
            <person name="Graves T."/>
            <person name="Auger K."/>
            <person name="Cunningham F."/>
            <person name="Bouk N."/>
            <person name="Chen H.C."/>
            <person name="Agarwala R."/>
            <person name="McLaren W.M."/>
            <person name="Ritchie G.R."/>
            <person name="Albracht D."/>
            <person name="Kremitzki M."/>
            <person name="Rock S."/>
            <person name="Kotkiewicz H."/>
            <person name="Kremitzki C."/>
            <person name="Wollam A."/>
            <person name="Trani L."/>
            <person name="Fulton L."/>
            <person name="Fulton R."/>
            <person name="Matthews L."/>
            <person name="Whitehead S."/>
            <person name="Chow W."/>
            <person name="Torrance J."/>
            <person name="Dunn M."/>
            <person name="Harden G."/>
            <person name="Threadgold G."/>
            <person name="Wood J."/>
            <person name="Collins J."/>
            <person name="Heath P."/>
            <person name="Griffiths G."/>
            <person name="Pelan S."/>
            <person name="Grafham D."/>
            <person name="Eichler E.E."/>
            <person name="Weinstock G."/>
            <person name="Mardis E.R."/>
            <person name="Wilson R.K."/>
            <person name="Howe K."/>
            <person name="Flicek P."/>
            <person name="Hubbard T."/>
        </authorList>
    </citation>
    <scope>NUCLEOTIDE SEQUENCE [LARGE SCALE GENOMIC DNA]</scope>
    <source>
        <strain evidence="2 4">C57BL/6J</strain>
    </source>
</reference>
<gene>
    <name evidence="2 3" type="primary">Hepacam</name>
</gene>
<dbReference type="GeneTree" id="ENSGT01130000278319"/>
<reference evidence="2" key="4">
    <citation type="submission" date="2025-09" db="UniProtKB">
        <authorList>
            <consortium name="Ensembl"/>
        </authorList>
    </citation>
    <scope>IDENTIFICATION</scope>
    <source>
        <strain evidence="2">C57BL/6J</strain>
    </source>
</reference>
<accession>A0A1L1SUR4</accession>
<feature type="chain" id="PRO_5009682014" evidence="1">
    <location>
        <begin position="32"/>
        <end position="69"/>
    </location>
</feature>
<evidence type="ECO:0000313" key="2">
    <source>
        <dbReference type="Ensembl" id="ENSMUSP00000150856.2"/>
    </source>
</evidence>
<dbReference type="AGR" id="MGI:1920177"/>
<protein>
    <submittedName>
        <fullName evidence="2">Hepatocyte cell adhesion molecule</fullName>
    </submittedName>
</protein>
<reference evidence="2 4" key="1">
    <citation type="journal article" date="2009" name="PLoS Biol.">
        <title>Lineage-specific biology revealed by a finished genome assembly of the mouse.</title>
        <authorList>
            <consortium name="Mouse Genome Sequencing Consortium"/>
            <person name="Church D.M."/>
            <person name="Goodstadt L."/>
            <person name="Hillier L.W."/>
            <person name="Zody M.C."/>
            <person name="Goldstein S."/>
            <person name="She X."/>
            <person name="Bult C.J."/>
            <person name="Agarwala R."/>
            <person name="Cherry J.L."/>
            <person name="DiCuccio M."/>
            <person name="Hlavina W."/>
            <person name="Kapustin Y."/>
            <person name="Meric P."/>
            <person name="Maglott D."/>
            <person name="Birtle Z."/>
            <person name="Marques A.C."/>
            <person name="Graves T."/>
            <person name="Zhou S."/>
            <person name="Teague B."/>
            <person name="Potamousis K."/>
            <person name="Churas C."/>
            <person name="Place M."/>
            <person name="Herschleb J."/>
            <person name="Runnheim R."/>
            <person name="Forrest D."/>
            <person name="Amos-Landgraf J."/>
            <person name="Schwartz D.C."/>
            <person name="Cheng Z."/>
            <person name="Lindblad-Toh K."/>
            <person name="Eichler E.E."/>
            <person name="Ponting C.P."/>
        </authorList>
    </citation>
    <scope>NUCLEOTIDE SEQUENCE [LARGE SCALE GENOMIC DNA]</scope>
    <source>
        <strain evidence="2 4">C57BL/6J</strain>
    </source>
</reference>
<dbReference type="Ensembl" id="ENSMUST00000215951.2">
    <property type="protein sequence ID" value="ENSMUSP00000150856.2"/>
    <property type="gene ID" value="ENSMUSG00000046240.9"/>
</dbReference>
<dbReference type="AlphaFoldDB" id="A0A1L1SUR4"/>
<keyword evidence="1" id="KW-0732">Signal</keyword>